<dbReference type="Pfam" id="PF00335">
    <property type="entry name" value="Tetraspanin"/>
    <property type="match status" value="1"/>
</dbReference>
<feature type="transmembrane region" description="Helical" evidence="6">
    <location>
        <begin position="117"/>
        <end position="142"/>
    </location>
</feature>
<evidence type="ECO:0000256" key="5">
    <source>
        <dbReference type="ARBA" id="ARBA00023136"/>
    </source>
</evidence>
<feature type="transmembrane region" description="Helical" evidence="6">
    <location>
        <begin position="260"/>
        <end position="281"/>
    </location>
</feature>
<dbReference type="InterPro" id="IPR018503">
    <property type="entry name" value="Tetraspanin_CS"/>
</dbReference>
<gene>
    <name evidence="7" type="ORF">HAND1043_LOCUS2932</name>
</gene>
<feature type="transmembrane region" description="Helical" evidence="6">
    <location>
        <begin position="15"/>
        <end position="36"/>
    </location>
</feature>
<sequence>MPATMCCSYKTSRRGLLLMTMLTFLFAIVFIGVGAVSARFGASFVGEANEYCQEMCLLEDMEDHPVGCNCDWNPPGTELPTIFFMSPAIGMIVVGVFTFFTSILGCLGAIRERNLMLSGYICALLLVIILQFGFGVAAATVATGNSEQVQGPLNGVLQKNYKLWDWKQMEIFFPEACYAGSKAELVGDPADNKTYTYHFPLCRFNGGCLFNDPDEPVGSPLYLMQNQCCDDSRMCLNNRETCMSGEKCIVSFLARVGAPIAVVAFLALIIEISALVFACIIRTGTPERKYSDRA</sequence>
<dbReference type="AlphaFoldDB" id="A0A6T8HIP6"/>
<evidence type="ECO:0000256" key="1">
    <source>
        <dbReference type="ARBA" id="ARBA00004141"/>
    </source>
</evidence>
<comment type="similarity">
    <text evidence="2">Belongs to the tetraspanin (TM4SF) family.</text>
</comment>
<proteinExistence type="inferred from homology"/>
<keyword evidence="5 6" id="KW-0472">Membrane</keyword>
<comment type="subcellular location">
    <subcellularLocation>
        <location evidence="1">Membrane</location>
        <topology evidence="1">Multi-pass membrane protein</topology>
    </subcellularLocation>
</comment>
<evidence type="ECO:0000256" key="6">
    <source>
        <dbReference type="SAM" id="Phobius"/>
    </source>
</evidence>
<reference evidence="7" key="1">
    <citation type="submission" date="2021-01" db="EMBL/GenBank/DDBJ databases">
        <authorList>
            <person name="Corre E."/>
            <person name="Pelletier E."/>
            <person name="Niang G."/>
            <person name="Scheremetjew M."/>
            <person name="Finn R."/>
            <person name="Kale V."/>
            <person name="Holt S."/>
            <person name="Cochrane G."/>
            <person name="Meng A."/>
            <person name="Brown T."/>
            <person name="Cohen L."/>
        </authorList>
    </citation>
    <scope>NUCLEOTIDE SEQUENCE</scope>
    <source>
        <strain evidence="7">CCMP441</strain>
    </source>
</reference>
<organism evidence="7">
    <name type="scientific">Hemiselmis andersenii</name>
    <name type="common">Cryptophyte alga</name>
    <dbReference type="NCBI Taxonomy" id="464988"/>
    <lineage>
        <taxon>Eukaryota</taxon>
        <taxon>Cryptophyceae</taxon>
        <taxon>Cryptomonadales</taxon>
        <taxon>Hemiselmidaceae</taxon>
        <taxon>Hemiselmis</taxon>
    </lineage>
</organism>
<evidence type="ECO:0000256" key="2">
    <source>
        <dbReference type="ARBA" id="ARBA00006840"/>
    </source>
</evidence>
<dbReference type="EMBL" id="HBFK01004902">
    <property type="protein sequence ID" value="CAD8736440.1"/>
    <property type="molecule type" value="Transcribed_RNA"/>
</dbReference>
<dbReference type="GO" id="GO:0016020">
    <property type="term" value="C:membrane"/>
    <property type="evidence" value="ECO:0007669"/>
    <property type="project" value="UniProtKB-SubCell"/>
</dbReference>
<evidence type="ECO:0000256" key="4">
    <source>
        <dbReference type="ARBA" id="ARBA00022989"/>
    </source>
</evidence>
<evidence type="ECO:0000256" key="3">
    <source>
        <dbReference type="ARBA" id="ARBA00022692"/>
    </source>
</evidence>
<evidence type="ECO:0000313" key="7">
    <source>
        <dbReference type="EMBL" id="CAD8736440.1"/>
    </source>
</evidence>
<name>A0A6T8HIP6_HEMAN</name>
<keyword evidence="3 6" id="KW-0812">Transmembrane</keyword>
<accession>A0A6T8HIP6</accession>
<evidence type="ECO:0008006" key="8">
    <source>
        <dbReference type="Google" id="ProtNLM"/>
    </source>
</evidence>
<feature type="transmembrane region" description="Helical" evidence="6">
    <location>
        <begin position="82"/>
        <end position="110"/>
    </location>
</feature>
<keyword evidence="4 6" id="KW-1133">Transmembrane helix</keyword>
<protein>
    <recommendedName>
        <fullName evidence="8">Tetraspanin</fullName>
    </recommendedName>
</protein>
<dbReference type="InterPro" id="IPR018499">
    <property type="entry name" value="Tetraspanin/Peripherin"/>
</dbReference>
<dbReference type="PROSITE" id="PS00421">
    <property type="entry name" value="TM4_1"/>
    <property type="match status" value="1"/>
</dbReference>